<dbReference type="CDD" id="cd00090">
    <property type="entry name" value="HTH_ARSR"/>
    <property type="match status" value="1"/>
</dbReference>
<gene>
    <name evidence="6" type="ORF">AS030_03965</name>
</gene>
<proteinExistence type="predicted"/>
<dbReference type="InterPro" id="IPR036388">
    <property type="entry name" value="WH-like_DNA-bd_sf"/>
</dbReference>
<evidence type="ECO:0000256" key="2">
    <source>
        <dbReference type="ARBA" id="ARBA00023125"/>
    </source>
</evidence>
<dbReference type="AlphaFoldDB" id="A0A0V8JCP9"/>
<keyword evidence="1" id="KW-0805">Transcription regulation</keyword>
<feature type="compositionally biased region" description="Acidic residues" evidence="4">
    <location>
        <begin position="111"/>
        <end position="121"/>
    </location>
</feature>
<dbReference type="GO" id="GO:0003677">
    <property type="term" value="F:DNA binding"/>
    <property type="evidence" value="ECO:0007669"/>
    <property type="project" value="UniProtKB-KW"/>
</dbReference>
<dbReference type="InterPro" id="IPR011991">
    <property type="entry name" value="ArsR-like_HTH"/>
</dbReference>
<dbReference type="EMBL" id="LNQN01000001">
    <property type="protein sequence ID" value="KSU84698.1"/>
    <property type="molecule type" value="Genomic_DNA"/>
</dbReference>
<evidence type="ECO:0000256" key="3">
    <source>
        <dbReference type="ARBA" id="ARBA00023163"/>
    </source>
</evidence>
<dbReference type="RefSeq" id="WP_061968641.1">
    <property type="nucleotide sequence ID" value="NZ_FMAV01000001.1"/>
</dbReference>
<dbReference type="OrthoDB" id="9791143at2"/>
<evidence type="ECO:0000259" key="5">
    <source>
        <dbReference type="PROSITE" id="PS51118"/>
    </source>
</evidence>
<keyword evidence="3" id="KW-0804">Transcription</keyword>
<keyword evidence="7" id="KW-1185">Reference proteome</keyword>
<accession>A0A0V8JCP9</accession>
<dbReference type="Pfam" id="PF01638">
    <property type="entry name" value="HxlR"/>
    <property type="match status" value="1"/>
</dbReference>
<name>A0A0V8JCP9_9BACL</name>
<evidence type="ECO:0000256" key="1">
    <source>
        <dbReference type="ARBA" id="ARBA00023015"/>
    </source>
</evidence>
<feature type="region of interest" description="Disordered" evidence="4">
    <location>
        <begin position="101"/>
        <end position="121"/>
    </location>
</feature>
<sequence length="121" mass="14163">MKERKKQYFHPIEVTLDVVCGKWKGVILCLLQEKDYRFGELKDQLFSVTPKVLTQQLRELEEDGLITRTVYPQVPPKVVYSLTPYGKDLEDTLRMMEKWGQSHQQKVGDNFNEEVSEAELS</sequence>
<organism evidence="6 7">
    <name type="scientific">Fictibacillus enclensis</name>
    <dbReference type="NCBI Taxonomy" id="1017270"/>
    <lineage>
        <taxon>Bacteria</taxon>
        <taxon>Bacillati</taxon>
        <taxon>Bacillota</taxon>
        <taxon>Bacilli</taxon>
        <taxon>Bacillales</taxon>
        <taxon>Fictibacillaceae</taxon>
        <taxon>Fictibacillus</taxon>
    </lineage>
</organism>
<dbReference type="Proteomes" id="UP000054099">
    <property type="component" value="Unassembled WGS sequence"/>
</dbReference>
<dbReference type="InterPro" id="IPR036390">
    <property type="entry name" value="WH_DNA-bd_sf"/>
</dbReference>
<dbReference type="InterPro" id="IPR002577">
    <property type="entry name" value="HTH_HxlR"/>
</dbReference>
<evidence type="ECO:0000313" key="7">
    <source>
        <dbReference type="Proteomes" id="UP000054099"/>
    </source>
</evidence>
<dbReference type="PANTHER" id="PTHR33204:SF29">
    <property type="entry name" value="TRANSCRIPTIONAL REGULATOR"/>
    <property type="match status" value="1"/>
</dbReference>
<evidence type="ECO:0000256" key="4">
    <source>
        <dbReference type="SAM" id="MobiDB-lite"/>
    </source>
</evidence>
<dbReference type="PROSITE" id="PS51118">
    <property type="entry name" value="HTH_HXLR"/>
    <property type="match status" value="1"/>
</dbReference>
<keyword evidence="2" id="KW-0238">DNA-binding</keyword>
<reference evidence="6 7" key="1">
    <citation type="journal article" date="2014" name="Antonie Van Leeuwenhoek">
        <title>Fictibacillus enclensis sp. nov., isolated from marine sediment.</title>
        <authorList>
            <person name="Dastager S.G."/>
            <person name="Mawlankar R."/>
            <person name="Srinivasan K."/>
            <person name="Tang S.K."/>
            <person name="Lee J.C."/>
            <person name="Ramana V.V."/>
            <person name="Shouche Y.S."/>
        </authorList>
    </citation>
    <scope>NUCLEOTIDE SEQUENCE [LARGE SCALE GENOMIC DNA]</scope>
    <source>
        <strain evidence="6 7">NIO-1003</strain>
    </source>
</reference>
<dbReference type="SUPFAM" id="SSF46785">
    <property type="entry name" value="Winged helix' DNA-binding domain"/>
    <property type="match status" value="1"/>
</dbReference>
<feature type="domain" description="HTH hxlR-type" evidence="5">
    <location>
        <begin position="10"/>
        <end position="108"/>
    </location>
</feature>
<dbReference type="Gene3D" id="1.10.10.10">
    <property type="entry name" value="Winged helix-like DNA-binding domain superfamily/Winged helix DNA-binding domain"/>
    <property type="match status" value="1"/>
</dbReference>
<protein>
    <recommendedName>
        <fullName evidence="5">HTH hxlR-type domain-containing protein</fullName>
    </recommendedName>
</protein>
<comment type="caution">
    <text evidence="6">The sequence shown here is derived from an EMBL/GenBank/DDBJ whole genome shotgun (WGS) entry which is preliminary data.</text>
</comment>
<dbReference type="PANTHER" id="PTHR33204">
    <property type="entry name" value="TRANSCRIPTIONAL REGULATOR, MARR FAMILY"/>
    <property type="match status" value="1"/>
</dbReference>
<evidence type="ECO:0000313" key="6">
    <source>
        <dbReference type="EMBL" id="KSU84698.1"/>
    </source>
</evidence>